<proteinExistence type="predicted"/>
<keyword evidence="2" id="KW-0472">Membrane</keyword>
<comment type="caution">
    <text evidence="3">The sequence shown here is derived from an EMBL/GenBank/DDBJ whole genome shotgun (WGS) entry which is preliminary data.</text>
</comment>
<sequence>MGRFIKLAAPDEPAEEDPLAGVANLFDASIVFIVGLMITLFSVYNMGDLMSGEGTVTMIKTDANGMQEIVVKEGETITAYKVTGEEGSGDGERLGSAYRLANGQIIYVPDGETPEAENPETAAGSEQAP</sequence>
<dbReference type="EMBL" id="QXFM01000095">
    <property type="protein sequence ID" value="RIV85495.1"/>
    <property type="molecule type" value="Genomic_DNA"/>
</dbReference>
<organism evidence="3 4">
    <name type="scientific">Aurantiacibacter xanthus</name>
    <dbReference type="NCBI Taxonomy" id="1784712"/>
    <lineage>
        <taxon>Bacteria</taxon>
        <taxon>Pseudomonadati</taxon>
        <taxon>Pseudomonadota</taxon>
        <taxon>Alphaproteobacteria</taxon>
        <taxon>Sphingomonadales</taxon>
        <taxon>Erythrobacteraceae</taxon>
        <taxon>Aurantiacibacter</taxon>
    </lineage>
</organism>
<evidence type="ECO:0000313" key="3">
    <source>
        <dbReference type="EMBL" id="RIV85495.1"/>
    </source>
</evidence>
<dbReference type="AlphaFoldDB" id="A0A3A1P417"/>
<keyword evidence="2" id="KW-1133">Transmembrane helix</keyword>
<dbReference type="RefSeq" id="WP_119592905.1">
    <property type="nucleotide sequence ID" value="NZ_QXFM01000095.1"/>
</dbReference>
<protein>
    <submittedName>
        <fullName evidence="3">DUF2149 domain-containing protein</fullName>
    </submittedName>
</protein>
<name>A0A3A1P417_9SPHN</name>
<dbReference type="OrthoDB" id="199365at2"/>
<evidence type="ECO:0000313" key="4">
    <source>
        <dbReference type="Proteomes" id="UP000265366"/>
    </source>
</evidence>
<evidence type="ECO:0000256" key="2">
    <source>
        <dbReference type="SAM" id="Phobius"/>
    </source>
</evidence>
<keyword evidence="4" id="KW-1185">Reference proteome</keyword>
<gene>
    <name evidence="3" type="ORF">D2V17_10395</name>
</gene>
<reference evidence="3 4" key="1">
    <citation type="submission" date="2018-08" db="EMBL/GenBank/DDBJ databases">
        <title>Erythrobacter zhengii sp.nov., a bacterium isolated from deep-sea sediment.</title>
        <authorList>
            <person name="Fang C."/>
            <person name="Wu Y.-H."/>
            <person name="Sun C."/>
            <person name="Wang H."/>
            <person name="Cheng H."/>
            <person name="Meng F.-X."/>
            <person name="Wang C.-S."/>
            <person name="Xu X.-W."/>
        </authorList>
    </citation>
    <scope>NUCLEOTIDE SEQUENCE [LARGE SCALE GENOMIC DNA]</scope>
    <source>
        <strain evidence="3 4">CCTCC AB 2015396</strain>
    </source>
</reference>
<accession>A0A3A1P417</accession>
<dbReference type="Proteomes" id="UP000265366">
    <property type="component" value="Unassembled WGS sequence"/>
</dbReference>
<evidence type="ECO:0000256" key="1">
    <source>
        <dbReference type="SAM" id="MobiDB-lite"/>
    </source>
</evidence>
<keyword evidence="2" id="KW-0812">Transmembrane</keyword>
<dbReference type="InterPro" id="IPR018676">
    <property type="entry name" value="DUF2149"/>
</dbReference>
<dbReference type="Pfam" id="PF09919">
    <property type="entry name" value="DUF2149"/>
    <property type="match status" value="1"/>
</dbReference>
<feature type="transmembrane region" description="Helical" evidence="2">
    <location>
        <begin position="20"/>
        <end position="44"/>
    </location>
</feature>
<feature type="region of interest" description="Disordered" evidence="1">
    <location>
        <begin position="109"/>
        <end position="129"/>
    </location>
</feature>